<accession>A0A814EPA0</accession>
<dbReference type="GO" id="GO:0008195">
    <property type="term" value="F:phosphatidate phosphatase activity"/>
    <property type="evidence" value="ECO:0007669"/>
    <property type="project" value="InterPro"/>
</dbReference>
<dbReference type="AlphaFoldDB" id="A0A814EPA0"/>
<dbReference type="EMBL" id="CAJNOI010000047">
    <property type="protein sequence ID" value="CAF0935721.1"/>
    <property type="molecule type" value="Genomic_DNA"/>
</dbReference>
<feature type="domain" description="Phosphatidate phosphatase APP1 catalytic" evidence="2">
    <location>
        <begin position="370"/>
        <end position="515"/>
    </location>
</feature>
<name>A0A814EPA0_9BILA</name>
<dbReference type="InterPro" id="IPR052935">
    <property type="entry name" value="Mg2+_PAP"/>
</dbReference>
<dbReference type="Proteomes" id="UP000663877">
    <property type="component" value="Unassembled WGS sequence"/>
</dbReference>
<comment type="caution">
    <text evidence="4">The sequence shown here is derived from an EMBL/GenBank/DDBJ whole genome shotgun (WGS) entry which is preliminary data.</text>
</comment>
<evidence type="ECO:0000313" key="5">
    <source>
        <dbReference type="Proteomes" id="UP000663832"/>
    </source>
</evidence>
<dbReference type="EMBL" id="CAJNOM010000068">
    <property type="protein sequence ID" value="CAF0972097.1"/>
    <property type="molecule type" value="Genomic_DNA"/>
</dbReference>
<dbReference type="InterPro" id="IPR019236">
    <property type="entry name" value="APP1_cat"/>
</dbReference>
<gene>
    <name evidence="3" type="ORF">BJG266_LOCUS12353</name>
    <name evidence="4" type="ORF">QVE165_LOCUS13395</name>
</gene>
<feature type="region of interest" description="Disordered" evidence="1">
    <location>
        <begin position="254"/>
        <end position="350"/>
    </location>
</feature>
<dbReference type="PANTHER" id="PTHR28208">
    <property type="entry name" value="PHOSPHATIDATE PHOSPHATASE APP1"/>
    <property type="match status" value="1"/>
</dbReference>
<dbReference type="Pfam" id="PF09949">
    <property type="entry name" value="APP1_cat"/>
    <property type="match status" value="1"/>
</dbReference>
<keyword evidence="5" id="KW-1185">Reference proteome</keyword>
<feature type="compositionally biased region" description="Basic and acidic residues" evidence="1">
    <location>
        <begin position="119"/>
        <end position="156"/>
    </location>
</feature>
<dbReference type="OrthoDB" id="2117591at2759"/>
<sequence>MTSYIRKYVTAVASAKDYVAQWSSDHVYSDEELIVPFPTLAIYDPHKHAWTVHIKAWVYVPFQSKSLTSYLPSLPSFLGGSKNNKKENDEKKVDNENVDESNNSNNENQKKKTIFNENEYMKNKKSPSKDVKVNQDKKDAAAAVSKENHKLKKDDGASDSDDDLYENALREEFGDPNENPGRLGLFFVGNSVKIATKTIINGVERLLDPSDDSGFIEQHVEIPDKELISLCTRIHEDCKDKKFEYQIQVNPKKEVEKNKKEENTDKDKKEENPGKITKVESADKDKKEENTDKIKKEEKTDDNKKKEDTDKVKKEENTDENKKKEDTDKIKKEESTDENKKEEDTDKNVEHGNDYKTFTCTVYVLARHGVSIISDIDDTIKVSNVLSKRLLLKHTFYSYFKPIEGMSDLYQKWYEQKCQFHYISASPWQLYPALRSFLDKYKFPMGTANLRKFSWNLQFFNPADTYKIETISKMIDSYPLRKYICVGDSGELDPEIYSKLYIKYPKAIAHIYIRDICHSEKCLPTCEERYTKAFEGVPKERWTIFKDPKEIETDIKKILSA</sequence>
<reference evidence="4" key="1">
    <citation type="submission" date="2021-02" db="EMBL/GenBank/DDBJ databases">
        <authorList>
            <person name="Nowell W R."/>
        </authorList>
    </citation>
    <scope>NUCLEOTIDE SEQUENCE</scope>
</reference>
<evidence type="ECO:0000313" key="3">
    <source>
        <dbReference type="EMBL" id="CAF0935721.1"/>
    </source>
</evidence>
<dbReference type="SUPFAM" id="SSF56784">
    <property type="entry name" value="HAD-like"/>
    <property type="match status" value="1"/>
</dbReference>
<dbReference type="PANTHER" id="PTHR28208:SF1">
    <property type="entry name" value="FILAMENT ORGANIZATION PROTEIN APP1-LIKE, PUTATIVE (AFU_ORTHOLOGUE AFUA_1G06650)-RELATED"/>
    <property type="match status" value="1"/>
</dbReference>
<protein>
    <recommendedName>
        <fullName evidence="2">Phosphatidate phosphatase APP1 catalytic domain-containing protein</fullName>
    </recommendedName>
</protein>
<dbReference type="Proteomes" id="UP000663832">
    <property type="component" value="Unassembled WGS sequence"/>
</dbReference>
<evidence type="ECO:0000259" key="2">
    <source>
        <dbReference type="Pfam" id="PF09949"/>
    </source>
</evidence>
<feature type="region of interest" description="Disordered" evidence="1">
    <location>
        <begin position="78"/>
        <end position="162"/>
    </location>
</feature>
<evidence type="ECO:0000313" key="4">
    <source>
        <dbReference type="EMBL" id="CAF0972097.1"/>
    </source>
</evidence>
<evidence type="ECO:0000256" key="1">
    <source>
        <dbReference type="SAM" id="MobiDB-lite"/>
    </source>
</evidence>
<dbReference type="InterPro" id="IPR036412">
    <property type="entry name" value="HAD-like_sf"/>
</dbReference>
<organism evidence="4 5">
    <name type="scientific">Adineta steineri</name>
    <dbReference type="NCBI Taxonomy" id="433720"/>
    <lineage>
        <taxon>Eukaryota</taxon>
        <taxon>Metazoa</taxon>
        <taxon>Spiralia</taxon>
        <taxon>Gnathifera</taxon>
        <taxon>Rotifera</taxon>
        <taxon>Eurotatoria</taxon>
        <taxon>Bdelloidea</taxon>
        <taxon>Adinetida</taxon>
        <taxon>Adinetidae</taxon>
        <taxon>Adineta</taxon>
    </lineage>
</organism>
<proteinExistence type="predicted"/>
<feature type="compositionally biased region" description="Basic and acidic residues" evidence="1">
    <location>
        <begin position="84"/>
        <end position="95"/>
    </location>
</feature>